<accession>A0A0W8F2T7</accession>
<evidence type="ECO:0000256" key="4">
    <source>
        <dbReference type="ARBA" id="ARBA00023239"/>
    </source>
</evidence>
<dbReference type="FunFam" id="3.20.20.10:FF:000003">
    <property type="entry name" value="Diaminopimelate decarboxylase"/>
    <property type="match status" value="1"/>
</dbReference>
<dbReference type="Pfam" id="PF02784">
    <property type="entry name" value="Orn_Arg_deC_N"/>
    <property type="match status" value="1"/>
</dbReference>
<protein>
    <submittedName>
        <fullName evidence="6">Diaminopimelate decarboxylase</fullName>
        <ecNumber evidence="6">4.1.1.20</ecNumber>
    </submittedName>
</protein>
<dbReference type="PANTHER" id="PTHR43727">
    <property type="entry name" value="DIAMINOPIMELATE DECARBOXYLASE"/>
    <property type="match status" value="1"/>
</dbReference>
<dbReference type="SUPFAM" id="SSF51419">
    <property type="entry name" value="PLP-binding barrel"/>
    <property type="match status" value="1"/>
</dbReference>
<comment type="caution">
    <text evidence="6">The sequence shown here is derived from an EMBL/GenBank/DDBJ whole genome shotgun (WGS) entry which is preliminary data.</text>
</comment>
<dbReference type="GO" id="GO:0009089">
    <property type="term" value="P:lysine biosynthetic process via diaminopimelate"/>
    <property type="evidence" value="ECO:0007669"/>
    <property type="project" value="InterPro"/>
</dbReference>
<evidence type="ECO:0000256" key="3">
    <source>
        <dbReference type="ARBA" id="ARBA00022898"/>
    </source>
</evidence>
<evidence type="ECO:0000313" key="6">
    <source>
        <dbReference type="EMBL" id="KUG15200.1"/>
    </source>
</evidence>
<evidence type="ECO:0000256" key="1">
    <source>
        <dbReference type="ARBA" id="ARBA00001933"/>
    </source>
</evidence>
<dbReference type="InterPro" id="IPR009006">
    <property type="entry name" value="Ala_racemase/Decarboxylase_C"/>
</dbReference>
<dbReference type="PRINTS" id="PR01181">
    <property type="entry name" value="DAPDCRBXLASE"/>
</dbReference>
<evidence type="ECO:0000256" key="2">
    <source>
        <dbReference type="ARBA" id="ARBA00022793"/>
    </source>
</evidence>
<sequence length="436" mass="46877">MILPAHLLIRNGHLCIRDHDTVLLAEEYGTPLFVTDEDRIAANYRDYHEALTSRYPDVQILYAAKANGNLAVLRALASLGAGADVFSAGELHLALAAGMQPGCLLFNGSSKSRADLALAVEKGVVVSVDSFDELHQLNEIAGMAGAQAAIAFRVNPALQVPTHPKIATGLETTKFGIAHALIPAAYREALACDNIEPVGIHCHIGSQILAVEPFVQACRVMMRIAAEITDMGVQLRFIDLGGGLGIPYRRSEERAPTPEEYATAVMPVFLEGIAAAGIRPSLWIEPGRSLVADSTVLLTRVNSVKEAYRTFINVDAGFNLLIRPAMYDAYHEVVAADRADQDHTVRSTIAGPICETGDILATDRLLPALRAGNLLALLDCGAYGFAMSSQYNSRPRCPEVMLKGSAAALMRRGETIDDLTSAMQPLPWQEQDTPPG</sequence>
<dbReference type="NCBIfam" id="TIGR01048">
    <property type="entry name" value="lysA"/>
    <property type="match status" value="1"/>
</dbReference>
<dbReference type="EMBL" id="LNQE01001576">
    <property type="protein sequence ID" value="KUG15200.1"/>
    <property type="molecule type" value="Genomic_DNA"/>
</dbReference>
<feature type="domain" description="Orn/DAP/Arg decarboxylase 2 N-terminal" evidence="5">
    <location>
        <begin position="42"/>
        <end position="292"/>
    </location>
</feature>
<dbReference type="HAMAP" id="MF_02120">
    <property type="entry name" value="LysA"/>
    <property type="match status" value="1"/>
</dbReference>
<dbReference type="InterPro" id="IPR029066">
    <property type="entry name" value="PLP-binding_barrel"/>
</dbReference>
<proteinExistence type="inferred from homology"/>
<comment type="cofactor">
    <cofactor evidence="1">
        <name>pyridoxal 5'-phosphate</name>
        <dbReference type="ChEBI" id="CHEBI:597326"/>
    </cofactor>
</comment>
<keyword evidence="3" id="KW-0663">Pyridoxal phosphate</keyword>
<dbReference type="Gene3D" id="2.40.37.10">
    <property type="entry name" value="Lyase, Ornithine Decarboxylase, Chain A, domain 1"/>
    <property type="match status" value="1"/>
</dbReference>
<dbReference type="InterPro" id="IPR022653">
    <property type="entry name" value="De-COase2_pyr-phos_BS"/>
</dbReference>
<dbReference type="InterPro" id="IPR022644">
    <property type="entry name" value="De-COase2_N"/>
</dbReference>
<dbReference type="SUPFAM" id="SSF50621">
    <property type="entry name" value="Alanine racemase C-terminal domain-like"/>
    <property type="match status" value="1"/>
</dbReference>
<dbReference type="InterPro" id="IPR022657">
    <property type="entry name" value="De-COase2_CS"/>
</dbReference>
<keyword evidence="2" id="KW-0210">Decarboxylase</keyword>
<dbReference type="InterPro" id="IPR002986">
    <property type="entry name" value="DAP_deCOOHase_LysA"/>
</dbReference>
<reference evidence="6" key="1">
    <citation type="journal article" date="2015" name="Proc. Natl. Acad. Sci. U.S.A.">
        <title>Networks of energetic and metabolic interactions define dynamics in microbial communities.</title>
        <authorList>
            <person name="Embree M."/>
            <person name="Liu J.K."/>
            <person name="Al-Bassam M.M."/>
            <person name="Zengler K."/>
        </authorList>
    </citation>
    <scope>NUCLEOTIDE SEQUENCE</scope>
</reference>
<dbReference type="EC" id="4.1.1.20" evidence="6"/>
<dbReference type="PROSITE" id="PS00878">
    <property type="entry name" value="ODR_DC_2_1"/>
    <property type="match status" value="1"/>
</dbReference>
<dbReference type="GO" id="GO:0008836">
    <property type="term" value="F:diaminopimelate decarboxylase activity"/>
    <property type="evidence" value="ECO:0007669"/>
    <property type="project" value="UniProtKB-EC"/>
</dbReference>
<evidence type="ECO:0000259" key="5">
    <source>
        <dbReference type="Pfam" id="PF02784"/>
    </source>
</evidence>
<name>A0A0W8F2T7_9ZZZZ</name>
<dbReference type="CDD" id="cd06828">
    <property type="entry name" value="PLPDE_III_DapDC"/>
    <property type="match status" value="1"/>
</dbReference>
<dbReference type="InterPro" id="IPR000183">
    <property type="entry name" value="Orn/DAP/Arg_de-COase"/>
</dbReference>
<organism evidence="6">
    <name type="scientific">hydrocarbon metagenome</name>
    <dbReference type="NCBI Taxonomy" id="938273"/>
    <lineage>
        <taxon>unclassified sequences</taxon>
        <taxon>metagenomes</taxon>
        <taxon>ecological metagenomes</taxon>
    </lineage>
</organism>
<dbReference type="PANTHER" id="PTHR43727:SF2">
    <property type="entry name" value="GROUP IV DECARBOXYLASE"/>
    <property type="match status" value="1"/>
</dbReference>
<dbReference type="AlphaFoldDB" id="A0A0W8F2T7"/>
<gene>
    <name evidence="6" type="ORF">ASZ90_015142</name>
</gene>
<dbReference type="PROSITE" id="PS00879">
    <property type="entry name" value="ODR_DC_2_2"/>
    <property type="match status" value="1"/>
</dbReference>
<keyword evidence="4 6" id="KW-0456">Lyase</keyword>
<dbReference type="PRINTS" id="PR01179">
    <property type="entry name" value="ODADCRBXLASE"/>
</dbReference>
<dbReference type="Gene3D" id="3.20.20.10">
    <property type="entry name" value="Alanine racemase"/>
    <property type="match status" value="1"/>
</dbReference>